<dbReference type="EMBL" id="FNED01000010">
    <property type="protein sequence ID" value="SDJ00476.1"/>
    <property type="molecule type" value="Genomic_DNA"/>
</dbReference>
<evidence type="ECO:0000256" key="4">
    <source>
        <dbReference type="ARBA" id="ARBA00022475"/>
    </source>
</evidence>
<dbReference type="InterPro" id="IPR006042">
    <property type="entry name" value="Xan_ur_permease"/>
</dbReference>
<feature type="transmembrane region" description="Helical" evidence="8">
    <location>
        <begin position="95"/>
        <end position="114"/>
    </location>
</feature>
<dbReference type="Pfam" id="PF00860">
    <property type="entry name" value="Xan_ur_permease"/>
    <property type="match status" value="1"/>
</dbReference>
<comment type="similarity">
    <text evidence="2">Belongs to the nucleobase:cation symporter-2 (NCS2) (TC 2.A.40) family.</text>
</comment>
<evidence type="ECO:0000256" key="5">
    <source>
        <dbReference type="ARBA" id="ARBA00022692"/>
    </source>
</evidence>
<evidence type="ECO:0000256" key="1">
    <source>
        <dbReference type="ARBA" id="ARBA00004651"/>
    </source>
</evidence>
<feature type="transmembrane region" description="Helical" evidence="8">
    <location>
        <begin position="187"/>
        <end position="208"/>
    </location>
</feature>
<dbReference type="OrthoDB" id="9805749at2"/>
<evidence type="ECO:0000256" key="3">
    <source>
        <dbReference type="ARBA" id="ARBA00022448"/>
    </source>
</evidence>
<dbReference type="NCBIfam" id="TIGR00801">
    <property type="entry name" value="ncs2"/>
    <property type="match status" value="1"/>
</dbReference>
<evidence type="ECO:0000313" key="10">
    <source>
        <dbReference type="EMBL" id="SDJ00476.1"/>
    </source>
</evidence>
<dbReference type="Proteomes" id="UP000182836">
    <property type="component" value="Unassembled WGS sequence"/>
</dbReference>
<feature type="transmembrane region" description="Helical" evidence="8">
    <location>
        <begin position="394"/>
        <end position="417"/>
    </location>
</feature>
<organism evidence="9 11">
    <name type="scientific">Aneurinibacillus migulanus</name>
    <name type="common">Bacillus migulanus</name>
    <dbReference type="NCBI Taxonomy" id="47500"/>
    <lineage>
        <taxon>Bacteria</taxon>
        <taxon>Bacillati</taxon>
        <taxon>Bacillota</taxon>
        <taxon>Bacilli</taxon>
        <taxon>Bacillales</taxon>
        <taxon>Paenibacillaceae</taxon>
        <taxon>Aneurinibacillus group</taxon>
        <taxon>Aneurinibacillus</taxon>
    </lineage>
</organism>
<dbReference type="GO" id="GO:0005886">
    <property type="term" value="C:plasma membrane"/>
    <property type="evidence" value="ECO:0007669"/>
    <property type="project" value="UniProtKB-SubCell"/>
</dbReference>
<proteinExistence type="inferred from homology"/>
<dbReference type="PANTHER" id="PTHR42810">
    <property type="entry name" value="PURINE PERMEASE C1399.01C-RELATED"/>
    <property type="match status" value="1"/>
</dbReference>
<comment type="subcellular location">
    <subcellularLocation>
        <location evidence="1">Cell membrane</location>
        <topology evidence="1">Multi-pass membrane protein</topology>
    </subcellularLocation>
</comment>
<gene>
    <name evidence="9" type="ORF">AF333_19690</name>
    <name evidence="10" type="ORF">SAMN04487909_11093</name>
</gene>
<keyword evidence="6 8" id="KW-1133">Transmembrane helix</keyword>
<accession>A0A0M0H5J6</accession>
<dbReference type="STRING" id="47500.AF333_19690"/>
<dbReference type="AlphaFoldDB" id="A0A0M0H5J6"/>
<dbReference type="PANTHER" id="PTHR42810:SF4">
    <property type="entry name" value="URIC ACID TRANSPORTER UACT"/>
    <property type="match status" value="1"/>
</dbReference>
<dbReference type="EMBL" id="LGUG01000004">
    <property type="protein sequence ID" value="KON97363.1"/>
    <property type="molecule type" value="Genomic_DNA"/>
</dbReference>
<dbReference type="InterPro" id="IPR017588">
    <property type="entry name" value="UacT-like"/>
</dbReference>
<reference evidence="9 11" key="1">
    <citation type="submission" date="2015-07" db="EMBL/GenBank/DDBJ databases">
        <title>Fjat-14205 dsm 2895.</title>
        <authorList>
            <person name="Liu B."/>
            <person name="Wang J."/>
            <person name="Zhu Y."/>
            <person name="Liu G."/>
            <person name="Chen Q."/>
            <person name="Chen Z."/>
            <person name="Lan J."/>
            <person name="Che J."/>
            <person name="Ge C."/>
            <person name="Shi H."/>
            <person name="Pan Z."/>
            <person name="Liu X."/>
        </authorList>
    </citation>
    <scope>NUCLEOTIDE SEQUENCE [LARGE SCALE GENOMIC DNA]</scope>
    <source>
        <strain evidence="9 11">DSM 2895</strain>
    </source>
</reference>
<dbReference type="GeneID" id="42307378"/>
<feature type="transmembrane region" description="Helical" evidence="8">
    <location>
        <begin position="333"/>
        <end position="356"/>
    </location>
</feature>
<dbReference type="InterPro" id="IPR006043">
    <property type="entry name" value="NCS2"/>
</dbReference>
<feature type="transmembrane region" description="Helical" evidence="8">
    <location>
        <begin position="155"/>
        <end position="175"/>
    </location>
</feature>
<feature type="transmembrane region" description="Helical" evidence="8">
    <location>
        <begin position="12"/>
        <end position="35"/>
    </location>
</feature>
<evidence type="ECO:0000256" key="6">
    <source>
        <dbReference type="ARBA" id="ARBA00022989"/>
    </source>
</evidence>
<keyword evidence="4" id="KW-1003">Cell membrane</keyword>
<evidence type="ECO:0000313" key="9">
    <source>
        <dbReference type="EMBL" id="KON97363.1"/>
    </source>
</evidence>
<feature type="transmembrane region" description="Helical" evidence="8">
    <location>
        <begin position="121"/>
        <end position="143"/>
    </location>
</feature>
<evidence type="ECO:0000313" key="11">
    <source>
        <dbReference type="Proteomes" id="UP000037269"/>
    </source>
</evidence>
<dbReference type="NCBIfam" id="TIGR03173">
    <property type="entry name" value="pbuX"/>
    <property type="match status" value="1"/>
</dbReference>
<sequence length="443" mass="46501">MEKLNVWKLGLLGFQHMIVMYAGAVIVPLVVGPAIGLTSVQIAYLISADLFTAGVASLIQAIGGRYVGNKLPVMLGCSFTAVSPMIMIGTSQGIGAIYGAVIASGIIVMILASFMSKVVKYFPPIVTGTVVMLIGLTLIPVAINTAAGGIDSPTYGHPLNLFLAGITLAGILTINRFFNGYMKAVSVLISVLGATIVANLLGIANYSTVEQAPWIHVPQPFYFAYPTFYIPAIIVMALVSIVSMVESMGVFIAASGVCEKKIGPQDIKKGLRAEGLTVTLGGIFNTFPYTTFSQNVGLLALTGVKTRNVTIAAGIILITLSFFPKFGAMTTSIPSPVLGGAMLAMFGMNVASGIRMMAKTDFSKNENLIVVGLSVGLGLGVTVAPKIFDSFPEGARLILENGIVMGSLTAIVLNLFLNGTKGIQETQKEEEHDNGIVPEQVRA</sequence>
<evidence type="ECO:0000256" key="7">
    <source>
        <dbReference type="ARBA" id="ARBA00023136"/>
    </source>
</evidence>
<evidence type="ECO:0000256" key="2">
    <source>
        <dbReference type="ARBA" id="ARBA00008821"/>
    </source>
</evidence>
<reference evidence="10 12" key="2">
    <citation type="submission" date="2016-10" db="EMBL/GenBank/DDBJ databases">
        <authorList>
            <person name="de Groot N.N."/>
        </authorList>
    </citation>
    <scope>NUCLEOTIDE SEQUENCE [LARGE SCALE GENOMIC DNA]</scope>
    <source>
        <strain evidence="10 12">DSM 2895</strain>
    </source>
</reference>
<protein>
    <submittedName>
        <fullName evidence="9">Xanthine permease</fullName>
    </submittedName>
</protein>
<keyword evidence="7 8" id="KW-0472">Membrane</keyword>
<keyword evidence="3" id="KW-0813">Transport</keyword>
<feature type="transmembrane region" description="Helical" evidence="8">
    <location>
        <begin position="228"/>
        <end position="254"/>
    </location>
</feature>
<dbReference type="PATRIC" id="fig|47500.9.peg.5573"/>
<dbReference type="RefSeq" id="WP_043064755.1">
    <property type="nucleotide sequence ID" value="NZ_BJOA01000051.1"/>
</dbReference>
<keyword evidence="5 8" id="KW-0812">Transmembrane</keyword>
<evidence type="ECO:0000256" key="8">
    <source>
        <dbReference type="SAM" id="Phobius"/>
    </source>
</evidence>
<evidence type="ECO:0000313" key="12">
    <source>
        <dbReference type="Proteomes" id="UP000182836"/>
    </source>
</evidence>
<feature type="transmembrane region" description="Helical" evidence="8">
    <location>
        <begin position="41"/>
        <end position="59"/>
    </location>
</feature>
<dbReference type="Proteomes" id="UP000037269">
    <property type="component" value="Unassembled WGS sequence"/>
</dbReference>
<keyword evidence="11" id="KW-1185">Reference proteome</keyword>
<name>A0A0M0H5J6_ANEMI</name>
<feature type="transmembrane region" description="Helical" evidence="8">
    <location>
        <begin position="368"/>
        <end position="388"/>
    </location>
</feature>
<dbReference type="GO" id="GO:0042907">
    <property type="term" value="F:xanthine transmembrane transporter activity"/>
    <property type="evidence" value="ECO:0007669"/>
    <property type="project" value="TreeGrafter"/>
</dbReference>
<dbReference type="NCBIfam" id="NF037981">
    <property type="entry name" value="NCS2_1"/>
    <property type="match status" value="1"/>
</dbReference>